<evidence type="ECO:0000313" key="4">
    <source>
        <dbReference type="Proteomes" id="UP000696280"/>
    </source>
</evidence>
<dbReference type="InterPro" id="IPR036265">
    <property type="entry name" value="HIT-like_sf"/>
</dbReference>
<organism evidence="3 4">
    <name type="scientific">Hymenoscyphus fraxineus</name>
    <dbReference type="NCBI Taxonomy" id="746836"/>
    <lineage>
        <taxon>Eukaryota</taxon>
        <taxon>Fungi</taxon>
        <taxon>Dikarya</taxon>
        <taxon>Ascomycota</taxon>
        <taxon>Pezizomycotina</taxon>
        <taxon>Leotiomycetes</taxon>
        <taxon>Helotiales</taxon>
        <taxon>Helotiaceae</taxon>
        <taxon>Hymenoscyphus</taxon>
    </lineage>
</organism>
<dbReference type="GO" id="GO:0005524">
    <property type="term" value="F:ATP binding"/>
    <property type="evidence" value="ECO:0007669"/>
    <property type="project" value="InterPro"/>
</dbReference>
<feature type="domain" description="ATP adenylyltransferase C-terminal" evidence="1">
    <location>
        <begin position="183"/>
        <end position="315"/>
    </location>
</feature>
<dbReference type="InterPro" id="IPR043171">
    <property type="entry name" value="Ap4A_phos1/2-like"/>
</dbReference>
<proteinExistence type="predicted"/>
<dbReference type="Pfam" id="PF09830">
    <property type="entry name" value="ATP_transf"/>
    <property type="match status" value="1"/>
</dbReference>
<keyword evidence="4" id="KW-1185">Reference proteome</keyword>
<protein>
    <submittedName>
        <fullName evidence="3">Uncharacterized protein</fullName>
    </submittedName>
</protein>
<sequence length="325" mass="36048">MESLKALPRLVRRQFKAAQEAGDLTFYSTQVSILRCNDLPFQLRFSPTLANKPKAKKSEGNSKPVDPFETPQKGLFITNLEPSHYLVLNKFPVIPNHFILATTTFKEQTDLLEEADIGAAYKCLDAYRQNGEELFGFFNSGDFSGASQAHRHIQFLPVESMRSGIEPSEEWSVLADSLLNQRDLPFTYFASEISRDATPGQLHELYVKMHQQACLASEKYQISSPTGTPLISKSTRDHESPISYNLGFTDRVMLLCPRVSEGLEIENADGKKIGPIALNGTVLGGTLLVKSEGEWQTLQNDSSKLQHILGAIGIPPAASSHNEHL</sequence>
<dbReference type="PANTHER" id="PTHR38420:SF3">
    <property type="entry name" value="5',5'''-P-1,P-4-TETRAPHOSPHATE PHOSPHORYLASE 2"/>
    <property type="match status" value="1"/>
</dbReference>
<name>A0A9N9L450_9HELO</name>
<dbReference type="InterPro" id="IPR019200">
    <property type="entry name" value="ATP_adenylylTrfase_C"/>
</dbReference>
<dbReference type="InterPro" id="IPR045759">
    <property type="entry name" value="Ap4A_phos1/2_N"/>
</dbReference>
<reference evidence="3" key="1">
    <citation type="submission" date="2021-07" db="EMBL/GenBank/DDBJ databases">
        <authorList>
            <person name="Durling M."/>
        </authorList>
    </citation>
    <scope>NUCLEOTIDE SEQUENCE</scope>
</reference>
<dbReference type="GO" id="GO:0009117">
    <property type="term" value="P:nucleotide metabolic process"/>
    <property type="evidence" value="ECO:0007669"/>
    <property type="project" value="InterPro"/>
</dbReference>
<dbReference type="SUPFAM" id="SSF54197">
    <property type="entry name" value="HIT-like"/>
    <property type="match status" value="1"/>
</dbReference>
<dbReference type="Pfam" id="PF19327">
    <property type="entry name" value="Ap4A_phos_N"/>
    <property type="match status" value="1"/>
</dbReference>
<dbReference type="Proteomes" id="UP000696280">
    <property type="component" value="Unassembled WGS sequence"/>
</dbReference>
<evidence type="ECO:0000313" key="3">
    <source>
        <dbReference type="EMBL" id="CAG8959114.1"/>
    </source>
</evidence>
<dbReference type="AlphaFoldDB" id="A0A9N9L450"/>
<dbReference type="Gene3D" id="3.30.428.70">
    <property type="match status" value="1"/>
</dbReference>
<evidence type="ECO:0000259" key="2">
    <source>
        <dbReference type="Pfam" id="PF19327"/>
    </source>
</evidence>
<dbReference type="PANTHER" id="PTHR38420">
    <property type="entry name" value="AP-4-A PHOSPHORYLASE II"/>
    <property type="match status" value="1"/>
</dbReference>
<accession>A0A9N9L450</accession>
<dbReference type="InterPro" id="IPR009163">
    <property type="entry name" value="Ap4A_phos1/2"/>
</dbReference>
<gene>
    <name evidence="3" type="ORF">HYFRA_00012977</name>
</gene>
<evidence type="ECO:0000259" key="1">
    <source>
        <dbReference type="Pfam" id="PF09830"/>
    </source>
</evidence>
<dbReference type="GO" id="GO:0003877">
    <property type="term" value="F:ATP:ADP adenylyltransferase activity"/>
    <property type="evidence" value="ECO:0007669"/>
    <property type="project" value="InterPro"/>
</dbReference>
<feature type="domain" description="Ap4A phosphorylase 1/2 N-terminal" evidence="2">
    <location>
        <begin position="6"/>
        <end position="162"/>
    </location>
</feature>
<dbReference type="OrthoDB" id="10267950at2759"/>
<comment type="caution">
    <text evidence="3">The sequence shown here is derived from an EMBL/GenBank/DDBJ whole genome shotgun (WGS) entry which is preliminary data.</text>
</comment>
<dbReference type="EMBL" id="CAJVRL010000089">
    <property type="protein sequence ID" value="CAG8959114.1"/>
    <property type="molecule type" value="Genomic_DNA"/>
</dbReference>